<organism evidence="2 3">
    <name type="scientific">Canariomyces notabilis</name>
    <dbReference type="NCBI Taxonomy" id="2074819"/>
    <lineage>
        <taxon>Eukaryota</taxon>
        <taxon>Fungi</taxon>
        <taxon>Dikarya</taxon>
        <taxon>Ascomycota</taxon>
        <taxon>Pezizomycotina</taxon>
        <taxon>Sordariomycetes</taxon>
        <taxon>Sordariomycetidae</taxon>
        <taxon>Sordariales</taxon>
        <taxon>Chaetomiaceae</taxon>
        <taxon>Canariomyces</taxon>
    </lineage>
</organism>
<proteinExistence type="predicted"/>
<dbReference type="Gene3D" id="3.80.10.10">
    <property type="entry name" value="Ribonuclease Inhibitor"/>
    <property type="match status" value="1"/>
</dbReference>
<sequence>MVSATRHLYHKPLCREWWLLSRTLIVRPDLARFVKALHLSPELSRMPYGYAIPTEVIKYSEQQGGLMSGPLRDGNAHSKAFGMGWEELLGQNTSQPEVFHGKLYYQSAFLLYPPQTIPHLRTVVLQAARTESIIGIATFTSLVQTAPNITTLVFRYGSVSWELPSPLTLDKVTHLDFQACSIDEISLRRVLAACPNLETLELDMIGADEHSFHVEQVTLYEVTRALVRRAPPSLKYVCLYGDDNRVWKDGLEMDRHISTQDKIKQVLGERGINLEIWGPALACPHHDEPSDSDYHLHPDSGDDEHPESD</sequence>
<dbReference type="Proteomes" id="UP001302812">
    <property type="component" value="Unassembled WGS sequence"/>
</dbReference>
<dbReference type="AlphaFoldDB" id="A0AAN6TM60"/>
<feature type="compositionally biased region" description="Basic and acidic residues" evidence="1">
    <location>
        <begin position="287"/>
        <end position="300"/>
    </location>
</feature>
<dbReference type="EMBL" id="MU853332">
    <property type="protein sequence ID" value="KAK4117062.1"/>
    <property type="molecule type" value="Genomic_DNA"/>
</dbReference>
<dbReference type="InterPro" id="IPR032675">
    <property type="entry name" value="LRR_dom_sf"/>
</dbReference>
<evidence type="ECO:0000256" key="1">
    <source>
        <dbReference type="SAM" id="MobiDB-lite"/>
    </source>
</evidence>
<gene>
    <name evidence="2" type="ORF">N656DRAFT_773071</name>
</gene>
<reference evidence="2" key="2">
    <citation type="submission" date="2023-05" db="EMBL/GenBank/DDBJ databases">
        <authorList>
            <consortium name="Lawrence Berkeley National Laboratory"/>
            <person name="Steindorff A."/>
            <person name="Hensen N."/>
            <person name="Bonometti L."/>
            <person name="Westerberg I."/>
            <person name="Brannstrom I.O."/>
            <person name="Guillou S."/>
            <person name="Cros-Aarteil S."/>
            <person name="Calhoun S."/>
            <person name="Haridas S."/>
            <person name="Kuo A."/>
            <person name="Mondo S."/>
            <person name="Pangilinan J."/>
            <person name="Riley R."/>
            <person name="Labutti K."/>
            <person name="Andreopoulos B."/>
            <person name="Lipzen A."/>
            <person name="Chen C."/>
            <person name="Yanf M."/>
            <person name="Daum C."/>
            <person name="Ng V."/>
            <person name="Clum A."/>
            <person name="Ohm R."/>
            <person name="Martin F."/>
            <person name="Silar P."/>
            <person name="Natvig D."/>
            <person name="Lalanne C."/>
            <person name="Gautier V."/>
            <person name="Ament-Velasquez S.L."/>
            <person name="Kruys A."/>
            <person name="Hutchinson M.I."/>
            <person name="Powell A.J."/>
            <person name="Barry K."/>
            <person name="Miller A.N."/>
            <person name="Grigoriev I.V."/>
            <person name="Debuchy R."/>
            <person name="Gladieux P."/>
            <person name="Thoren M.H."/>
            <person name="Johannesson H."/>
        </authorList>
    </citation>
    <scope>NUCLEOTIDE SEQUENCE</scope>
    <source>
        <strain evidence="2">CBS 508.74</strain>
    </source>
</reference>
<evidence type="ECO:0000313" key="3">
    <source>
        <dbReference type="Proteomes" id="UP001302812"/>
    </source>
</evidence>
<accession>A0AAN6TM60</accession>
<name>A0AAN6TM60_9PEZI</name>
<reference evidence="2" key="1">
    <citation type="journal article" date="2023" name="Mol. Phylogenet. Evol.">
        <title>Genome-scale phylogeny and comparative genomics of the fungal order Sordariales.</title>
        <authorList>
            <person name="Hensen N."/>
            <person name="Bonometti L."/>
            <person name="Westerberg I."/>
            <person name="Brannstrom I.O."/>
            <person name="Guillou S."/>
            <person name="Cros-Aarteil S."/>
            <person name="Calhoun S."/>
            <person name="Haridas S."/>
            <person name="Kuo A."/>
            <person name="Mondo S."/>
            <person name="Pangilinan J."/>
            <person name="Riley R."/>
            <person name="LaButti K."/>
            <person name="Andreopoulos B."/>
            <person name="Lipzen A."/>
            <person name="Chen C."/>
            <person name="Yan M."/>
            <person name="Daum C."/>
            <person name="Ng V."/>
            <person name="Clum A."/>
            <person name="Steindorff A."/>
            <person name="Ohm R.A."/>
            <person name="Martin F."/>
            <person name="Silar P."/>
            <person name="Natvig D.O."/>
            <person name="Lalanne C."/>
            <person name="Gautier V."/>
            <person name="Ament-Velasquez S.L."/>
            <person name="Kruys A."/>
            <person name="Hutchinson M.I."/>
            <person name="Powell A.J."/>
            <person name="Barry K."/>
            <person name="Miller A.N."/>
            <person name="Grigoriev I.V."/>
            <person name="Debuchy R."/>
            <person name="Gladieux P."/>
            <person name="Hiltunen Thoren M."/>
            <person name="Johannesson H."/>
        </authorList>
    </citation>
    <scope>NUCLEOTIDE SEQUENCE</scope>
    <source>
        <strain evidence="2">CBS 508.74</strain>
    </source>
</reference>
<protein>
    <submittedName>
        <fullName evidence="2">Uncharacterized protein</fullName>
    </submittedName>
</protein>
<feature type="region of interest" description="Disordered" evidence="1">
    <location>
        <begin position="287"/>
        <end position="309"/>
    </location>
</feature>
<dbReference type="SUPFAM" id="SSF52047">
    <property type="entry name" value="RNI-like"/>
    <property type="match status" value="1"/>
</dbReference>
<dbReference type="RefSeq" id="XP_064674632.1">
    <property type="nucleotide sequence ID" value="XM_064813991.1"/>
</dbReference>
<comment type="caution">
    <text evidence="2">The sequence shown here is derived from an EMBL/GenBank/DDBJ whole genome shotgun (WGS) entry which is preliminary data.</text>
</comment>
<keyword evidence="3" id="KW-1185">Reference proteome</keyword>
<evidence type="ECO:0000313" key="2">
    <source>
        <dbReference type="EMBL" id="KAK4117062.1"/>
    </source>
</evidence>
<dbReference type="GeneID" id="89938116"/>